<evidence type="ECO:0000313" key="2">
    <source>
        <dbReference type="EMBL" id="SMY07035.1"/>
    </source>
</evidence>
<dbReference type="Proteomes" id="UP000201613">
    <property type="component" value="Unassembled WGS sequence"/>
</dbReference>
<proteinExistence type="predicted"/>
<evidence type="ECO:0000259" key="1">
    <source>
        <dbReference type="Pfam" id="PF05099"/>
    </source>
</evidence>
<evidence type="ECO:0000313" key="3">
    <source>
        <dbReference type="Proteomes" id="UP000201613"/>
    </source>
</evidence>
<accession>A0A238LC93</accession>
<protein>
    <submittedName>
        <fullName evidence="2">Tellurite resistance protein TerB</fullName>
    </submittedName>
</protein>
<keyword evidence="3" id="KW-1185">Reference proteome</keyword>
<sequence>MFQRILALFDGKEPITKLPPKEAKYALGALMVRTAKVDHAYLFQEVEQIDKILARRNGLNVVEAAKMRAQCELLEEELPDTADLAETLQGAISLEEREAMVAALWSVVFADGVEHEEEDALVAEIEALLGIDENTGQQIHDREMAKLPPNRDD</sequence>
<dbReference type="Pfam" id="PF05099">
    <property type="entry name" value="TerB"/>
    <property type="match status" value="1"/>
</dbReference>
<dbReference type="EMBL" id="FXZK01000001">
    <property type="protein sequence ID" value="SMY07035.1"/>
    <property type="molecule type" value="Genomic_DNA"/>
</dbReference>
<dbReference type="InterPro" id="IPR007791">
    <property type="entry name" value="DjlA_N"/>
</dbReference>
<dbReference type="AlphaFoldDB" id="A0A238LC93"/>
<gene>
    <name evidence="2" type="ORF">LOM8899_01167</name>
</gene>
<dbReference type="RefSeq" id="WP_093991133.1">
    <property type="nucleotide sequence ID" value="NZ_FXZK01000001.1"/>
</dbReference>
<dbReference type="InterPro" id="IPR029024">
    <property type="entry name" value="TerB-like"/>
</dbReference>
<organism evidence="2 3">
    <name type="scientific">Flavimaricola marinus</name>
    <dbReference type="NCBI Taxonomy" id="1819565"/>
    <lineage>
        <taxon>Bacteria</taxon>
        <taxon>Pseudomonadati</taxon>
        <taxon>Pseudomonadota</taxon>
        <taxon>Alphaproteobacteria</taxon>
        <taxon>Rhodobacterales</taxon>
        <taxon>Paracoccaceae</taxon>
        <taxon>Flavimaricola</taxon>
    </lineage>
</organism>
<feature type="domain" description="Co-chaperone DjlA N-terminal" evidence="1">
    <location>
        <begin position="26"/>
        <end position="136"/>
    </location>
</feature>
<dbReference type="SUPFAM" id="SSF158682">
    <property type="entry name" value="TerB-like"/>
    <property type="match status" value="1"/>
</dbReference>
<dbReference type="CDD" id="cd07313">
    <property type="entry name" value="terB_like_2"/>
    <property type="match status" value="1"/>
</dbReference>
<dbReference type="OrthoDB" id="5402150at2"/>
<reference evidence="2 3" key="1">
    <citation type="submission" date="2017-05" db="EMBL/GenBank/DDBJ databases">
        <authorList>
            <person name="Song R."/>
            <person name="Chenine A.L."/>
            <person name="Ruprecht R.M."/>
        </authorList>
    </citation>
    <scope>NUCLEOTIDE SEQUENCE [LARGE SCALE GENOMIC DNA]</scope>
    <source>
        <strain evidence="2 3">CECT 8899</strain>
    </source>
</reference>
<name>A0A238LC93_9RHOB</name>
<dbReference type="Gene3D" id="1.10.3680.10">
    <property type="entry name" value="TerB-like"/>
    <property type="match status" value="1"/>
</dbReference>